<evidence type="ECO:0000256" key="2">
    <source>
        <dbReference type="PROSITE-ProRule" id="PRU00708"/>
    </source>
</evidence>
<feature type="repeat" description="PPR" evidence="2">
    <location>
        <begin position="173"/>
        <end position="205"/>
    </location>
</feature>
<dbReference type="GO" id="GO:0009451">
    <property type="term" value="P:RNA modification"/>
    <property type="evidence" value="ECO:0007669"/>
    <property type="project" value="InterPro"/>
</dbReference>
<evidence type="ECO:0000313" key="4">
    <source>
        <dbReference type="Proteomes" id="UP000237347"/>
    </source>
</evidence>
<feature type="repeat" description="PPR" evidence="2">
    <location>
        <begin position="1"/>
        <end position="28"/>
    </location>
</feature>
<reference evidence="3 4" key="1">
    <citation type="journal article" date="2018" name="Sci. Data">
        <title>The draft genome sequence of cork oak.</title>
        <authorList>
            <person name="Ramos A.M."/>
            <person name="Usie A."/>
            <person name="Barbosa P."/>
            <person name="Barros P.M."/>
            <person name="Capote T."/>
            <person name="Chaves I."/>
            <person name="Simoes F."/>
            <person name="Abreu I."/>
            <person name="Carrasquinho I."/>
            <person name="Faro C."/>
            <person name="Guimaraes J.B."/>
            <person name="Mendonca D."/>
            <person name="Nobrega F."/>
            <person name="Rodrigues L."/>
            <person name="Saibo N.J.M."/>
            <person name="Varela M.C."/>
            <person name="Egas C."/>
            <person name="Matos J."/>
            <person name="Miguel C.M."/>
            <person name="Oliveira M.M."/>
            <person name="Ricardo C.P."/>
            <person name="Goncalves S."/>
        </authorList>
    </citation>
    <scope>NUCLEOTIDE SEQUENCE [LARGE SCALE GENOMIC DNA]</scope>
    <source>
        <strain evidence="4">cv. HL8</strain>
    </source>
</reference>
<dbReference type="EMBL" id="PKMF04000107">
    <property type="protein sequence ID" value="KAK7849927.1"/>
    <property type="molecule type" value="Genomic_DNA"/>
</dbReference>
<keyword evidence="1" id="KW-0677">Repeat</keyword>
<proteinExistence type="predicted"/>
<dbReference type="PROSITE" id="PS51375">
    <property type="entry name" value="PPR"/>
    <property type="match status" value="2"/>
</dbReference>
<protein>
    <submittedName>
        <fullName evidence="3">Pentatricopeptide repeat-containing protein</fullName>
    </submittedName>
</protein>
<evidence type="ECO:0000313" key="3">
    <source>
        <dbReference type="EMBL" id="KAK7849927.1"/>
    </source>
</evidence>
<sequence length="205" mass="23174">MIGGYMQAHHFNEAFGLFFDMHRLGIRPSQVTIASIIQAYMETRNLKLGKFVHGCVFGLGMGYDVLVLTSLVDMNGKMGDVESAQSVFVSMPDLFKMGWCEKLLTSFKVVVGLIPELELAFFKVVLKQLIWVVEKSFMKRSKSNLSTAIFNLYSKCGALKQASIVFDKMKHRNVITWTAMVVGLAQNEHAEDALKLFTQCKKREF</sequence>
<dbReference type="Proteomes" id="UP000237347">
    <property type="component" value="Unassembled WGS sequence"/>
</dbReference>
<organism evidence="3 4">
    <name type="scientific">Quercus suber</name>
    <name type="common">Cork oak</name>
    <dbReference type="NCBI Taxonomy" id="58331"/>
    <lineage>
        <taxon>Eukaryota</taxon>
        <taxon>Viridiplantae</taxon>
        <taxon>Streptophyta</taxon>
        <taxon>Embryophyta</taxon>
        <taxon>Tracheophyta</taxon>
        <taxon>Spermatophyta</taxon>
        <taxon>Magnoliopsida</taxon>
        <taxon>eudicotyledons</taxon>
        <taxon>Gunneridae</taxon>
        <taxon>Pentapetalae</taxon>
        <taxon>rosids</taxon>
        <taxon>fabids</taxon>
        <taxon>Fagales</taxon>
        <taxon>Fagaceae</taxon>
        <taxon>Quercus</taxon>
    </lineage>
</organism>
<comment type="caution">
    <text evidence="3">The sequence shown here is derived from an EMBL/GenBank/DDBJ whole genome shotgun (WGS) entry which is preliminary data.</text>
</comment>
<accession>A0AAW0LG88</accession>
<dbReference type="NCBIfam" id="TIGR00756">
    <property type="entry name" value="PPR"/>
    <property type="match status" value="1"/>
</dbReference>
<keyword evidence="4" id="KW-1185">Reference proteome</keyword>
<dbReference type="InterPro" id="IPR002885">
    <property type="entry name" value="PPR_rpt"/>
</dbReference>
<dbReference type="Pfam" id="PF01535">
    <property type="entry name" value="PPR"/>
    <property type="match status" value="4"/>
</dbReference>
<name>A0AAW0LG88_QUESU</name>
<evidence type="ECO:0000256" key="1">
    <source>
        <dbReference type="ARBA" id="ARBA00022737"/>
    </source>
</evidence>
<gene>
    <name evidence="3" type="primary">PCMP-E4_1</name>
    <name evidence="3" type="ORF">CFP56_001990</name>
</gene>
<dbReference type="InterPro" id="IPR046960">
    <property type="entry name" value="PPR_At4g14850-like_plant"/>
</dbReference>
<dbReference type="InterPro" id="IPR011990">
    <property type="entry name" value="TPR-like_helical_dom_sf"/>
</dbReference>
<dbReference type="PANTHER" id="PTHR47926">
    <property type="entry name" value="PENTATRICOPEPTIDE REPEAT-CONTAINING PROTEIN"/>
    <property type="match status" value="1"/>
</dbReference>
<dbReference type="AlphaFoldDB" id="A0AAW0LG88"/>
<dbReference type="GO" id="GO:0003723">
    <property type="term" value="F:RNA binding"/>
    <property type="evidence" value="ECO:0007669"/>
    <property type="project" value="InterPro"/>
</dbReference>
<dbReference type="Gene3D" id="1.25.40.10">
    <property type="entry name" value="Tetratricopeptide repeat domain"/>
    <property type="match status" value="2"/>
</dbReference>